<accession>A0ABP6ZP25</accession>
<feature type="transmembrane region" description="Helical" evidence="1">
    <location>
        <begin position="91"/>
        <end position="108"/>
    </location>
</feature>
<dbReference type="Proteomes" id="UP001501490">
    <property type="component" value="Unassembled WGS sequence"/>
</dbReference>
<sequence length="407" mass="41893">MSPTPLTATALLAGCAAAVTLVVAPILPPDRHILTGAVLIGLASGWALLVMLLARSTGRPQRWAAAPAAFLLMSGIVSMTGSAAVQAVFGWVWPAALLVLVGWMVPQIRRQVPSRGTRWLLYPVVAALALAAAGAGHEAILEARDVRADLAPGRLVDVGGHRLHLHCTGSGSPAVVLEPGLGGSSADLRWIAPVVARDTTVCVYDRAGRGWSDPPDGPQDADQIAADLHTLLAAAGVAGPFVLAGHSFGGLYVLDFAARFPEQVAGLVLLDSTAPRSGLTRPATAEPPTAIHRIAAVAPALAQLGAGSQLASTLREFVAGSASTRQASALTDFGDKPLLVLTAGTGHDATWRSAQDRLATLSTHAVHRVAPGATHESLVDDRVDSAAASQAVRDVVAAVRDHRSSLR</sequence>
<dbReference type="EMBL" id="BAABAB010000007">
    <property type="protein sequence ID" value="GAA3612214.1"/>
    <property type="molecule type" value="Genomic_DNA"/>
</dbReference>
<keyword evidence="1" id="KW-0472">Membrane</keyword>
<name>A0ABP6ZP25_9ACTN</name>
<proteinExistence type="predicted"/>
<keyword evidence="1" id="KW-0812">Transmembrane</keyword>
<organism evidence="3 4">
    <name type="scientific">Microlunatus ginsengisoli</name>
    <dbReference type="NCBI Taxonomy" id="363863"/>
    <lineage>
        <taxon>Bacteria</taxon>
        <taxon>Bacillati</taxon>
        <taxon>Actinomycetota</taxon>
        <taxon>Actinomycetes</taxon>
        <taxon>Propionibacteriales</taxon>
        <taxon>Propionibacteriaceae</taxon>
        <taxon>Microlunatus</taxon>
    </lineage>
</organism>
<dbReference type="InterPro" id="IPR000073">
    <property type="entry name" value="AB_hydrolase_1"/>
</dbReference>
<keyword evidence="4" id="KW-1185">Reference proteome</keyword>
<dbReference type="Pfam" id="PF00561">
    <property type="entry name" value="Abhydrolase_1"/>
    <property type="match status" value="1"/>
</dbReference>
<protein>
    <recommendedName>
        <fullName evidence="2">AB hydrolase-1 domain-containing protein</fullName>
    </recommendedName>
</protein>
<dbReference type="SUPFAM" id="SSF53474">
    <property type="entry name" value="alpha/beta-Hydrolases"/>
    <property type="match status" value="1"/>
</dbReference>
<reference evidence="4" key="1">
    <citation type="journal article" date="2019" name="Int. J. Syst. Evol. Microbiol.">
        <title>The Global Catalogue of Microorganisms (GCM) 10K type strain sequencing project: providing services to taxonomists for standard genome sequencing and annotation.</title>
        <authorList>
            <consortium name="The Broad Institute Genomics Platform"/>
            <consortium name="The Broad Institute Genome Sequencing Center for Infectious Disease"/>
            <person name="Wu L."/>
            <person name="Ma J."/>
        </authorList>
    </citation>
    <scope>NUCLEOTIDE SEQUENCE [LARGE SCALE GENOMIC DNA]</scope>
    <source>
        <strain evidence="4">JCM 16929</strain>
    </source>
</reference>
<dbReference type="PANTHER" id="PTHR43433">
    <property type="entry name" value="HYDROLASE, ALPHA/BETA FOLD FAMILY PROTEIN"/>
    <property type="match status" value="1"/>
</dbReference>
<dbReference type="PANTHER" id="PTHR43433:SF5">
    <property type="entry name" value="AB HYDROLASE-1 DOMAIN-CONTAINING PROTEIN"/>
    <property type="match status" value="1"/>
</dbReference>
<evidence type="ECO:0000313" key="3">
    <source>
        <dbReference type="EMBL" id="GAA3612214.1"/>
    </source>
</evidence>
<feature type="domain" description="AB hydrolase-1" evidence="2">
    <location>
        <begin position="173"/>
        <end position="275"/>
    </location>
</feature>
<evidence type="ECO:0000259" key="2">
    <source>
        <dbReference type="Pfam" id="PF00561"/>
    </source>
</evidence>
<feature type="transmembrane region" description="Helical" evidence="1">
    <location>
        <begin position="33"/>
        <end position="54"/>
    </location>
</feature>
<comment type="caution">
    <text evidence="3">The sequence shown here is derived from an EMBL/GenBank/DDBJ whole genome shotgun (WGS) entry which is preliminary data.</text>
</comment>
<feature type="transmembrane region" description="Helical" evidence="1">
    <location>
        <begin position="120"/>
        <end position="137"/>
    </location>
</feature>
<dbReference type="PRINTS" id="PR00111">
    <property type="entry name" value="ABHYDROLASE"/>
</dbReference>
<dbReference type="InterPro" id="IPR050471">
    <property type="entry name" value="AB_hydrolase"/>
</dbReference>
<gene>
    <name evidence="3" type="ORF">GCM10022236_12570</name>
</gene>
<keyword evidence="1" id="KW-1133">Transmembrane helix</keyword>
<evidence type="ECO:0000256" key="1">
    <source>
        <dbReference type="SAM" id="Phobius"/>
    </source>
</evidence>
<dbReference type="Gene3D" id="3.40.50.1820">
    <property type="entry name" value="alpha/beta hydrolase"/>
    <property type="match status" value="1"/>
</dbReference>
<evidence type="ECO:0000313" key="4">
    <source>
        <dbReference type="Proteomes" id="UP001501490"/>
    </source>
</evidence>
<feature type="transmembrane region" description="Helical" evidence="1">
    <location>
        <begin position="66"/>
        <end position="85"/>
    </location>
</feature>
<dbReference type="RefSeq" id="WP_344802482.1">
    <property type="nucleotide sequence ID" value="NZ_BAABAB010000007.1"/>
</dbReference>
<dbReference type="InterPro" id="IPR029058">
    <property type="entry name" value="AB_hydrolase_fold"/>
</dbReference>